<sequence>METTLSTNTKYFRFILLSALVVLHICASGASVDTIFVKNNALKESLPTAVVLPDSYADSNREYPVLYLLHGGSGSFRDWLTKTPDRNLLHDLSDRYQIIIVTPEGSSLGYYFDSPLNEKSQYESFIAVDVVAEIDATFRTVGERKGRAIAGLSMGGHGAFFISARHPDVFCVAGSMSGVMNLNTETWKVPKEFADMRKKTFAELLGAPAEGIISYPDYSAVGLTENMKTNNVRLIFDCGVDDFLIETNRMLHQKLLDNGTAHDYTERPGGHTWEYWGNALPYQVLFITNVFRENGVLIQD</sequence>
<accession>A0A9X1KZY0</accession>
<comment type="caution">
    <text evidence="3">The sequence shown here is derived from an EMBL/GenBank/DDBJ whole genome shotgun (WGS) entry which is preliminary data.</text>
</comment>
<dbReference type="EMBL" id="JAIXNE010000003">
    <property type="protein sequence ID" value="MCA6076321.1"/>
    <property type="molecule type" value="Genomic_DNA"/>
</dbReference>
<dbReference type="InterPro" id="IPR000801">
    <property type="entry name" value="Esterase-like"/>
</dbReference>
<reference evidence="3" key="1">
    <citation type="submission" date="2021-09" db="EMBL/GenBank/DDBJ databases">
        <title>Fulvivirga sp. isolated from coastal sediment.</title>
        <authorList>
            <person name="Yu H."/>
        </authorList>
    </citation>
    <scope>NUCLEOTIDE SEQUENCE</scope>
    <source>
        <strain evidence="3">1062</strain>
    </source>
</reference>
<protein>
    <submittedName>
        <fullName evidence="3">Esterase family protein</fullName>
    </submittedName>
</protein>
<dbReference type="InterPro" id="IPR050583">
    <property type="entry name" value="Mycobacterial_A85_antigen"/>
</dbReference>
<dbReference type="Pfam" id="PF00756">
    <property type="entry name" value="Esterase"/>
    <property type="match status" value="1"/>
</dbReference>
<dbReference type="PANTHER" id="PTHR48098:SF1">
    <property type="entry name" value="DIACYLGLYCEROL ACYLTRANSFERASE_MYCOLYLTRANSFERASE AG85A"/>
    <property type="match status" value="1"/>
</dbReference>
<dbReference type="EMBL" id="JAIXNE010000002">
    <property type="protein sequence ID" value="MCA6075144.1"/>
    <property type="molecule type" value="Genomic_DNA"/>
</dbReference>
<dbReference type="SUPFAM" id="SSF53474">
    <property type="entry name" value="alpha/beta-Hydrolases"/>
    <property type="match status" value="1"/>
</dbReference>
<dbReference type="RefSeq" id="WP_225698249.1">
    <property type="nucleotide sequence ID" value="NZ_JAIXNE010000002.1"/>
</dbReference>
<dbReference type="PANTHER" id="PTHR48098">
    <property type="entry name" value="ENTEROCHELIN ESTERASE-RELATED"/>
    <property type="match status" value="1"/>
</dbReference>
<evidence type="ECO:0000313" key="4">
    <source>
        <dbReference type="Proteomes" id="UP001139409"/>
    </source>
</evidence>
<name>A0A9X1KZY0_9BACT</name>
<organism evidence="3 4">
    <name type="scientific">Fulvivirga sedimenti</name>
    <dbReference type="NCBI Taxonomy" id="2879465"/>
    <lineage>
        <taxon>Bacteria</taxon>
        <taxon>Pseudomonadati</taxon>
        <taxon>Bacteroidota</taxon>
        <taxon>Cytophagia</taxon>
        <taxon>Cytophagales</taxon>
        <taxon>Fulvivirgaceae</taxon>
        <taxon>Fulvivirga</taxon>
    </lineage>
</organism>
<proteinExistence type="predicted"/>
<dbReference type="EMBL" id="JAIXNE010000004">
    <property type="protein sequence ID" value="MCA6077449.1"/>
    <property type="molecule type" value="Genomic_DNA"/>
</dbReference>
<dbReference type="InterPro" id="IPR029058">
    <property type="entry name" value="AB_hydrolase_fold"/>
</dbReference>
<evidence type="ECO:0000313" key="3">
    <source>
        <dbReference type="EMBL" id="MCA6077449.1"/>
    </source>
</evidence>
<dbReference type="AlphaFoldDB" id="A0A9X1KZY0"/>
<dbReference type="GO" id="GO:0016747">
    <property type="term" value="F:acyltransferase activity, transferring groups other than amino-acyl groups"/>
    <property type="evidence" value="ECO:0007669"/>
    <property type="project" value="TreeGrafter"/>
</dbReference>
<evidence type="ECO:0000313" key="1">
    <source>
        <dbReference type="EMBL" id="MCA6075144.1"/>
    </source>
</evidence>
<evidence type="ECO:0000313" key="2">
    <source>
        <dbReference type="EMBL" id="MCA6076321.1"/>
    </source>
</evidence>
<dbReference type="Proteomes" id="UP001139409">
    <property type="component" value="Unassembled WGS sequence"/>
</dbReference>
<dbReference type="Gene3D" id="3.40.50.1820">
    <property type="entry name" value="alpha/beta hydrolase"/>
    <property type="match status" value="1"/>
</dbReference>
<gene>
    <name evidence="1" type="ORF">LDX50_09695</name>
    <name evidence="2" type="ORF">LDX50_15665</name>
    <name evidence="3" type="ORF">LDX50_21385</name>
</gene>
<keyword evidence="4" id="KW-1185">Reference proteome</keyword>